<dbReference type="GO" id="GO:0009368">
    <property type="term" value="C:endopeptidase Clp complex"/>
    <property type="evidence" value="ECO:0007669"/>
    <property type="project" value="TreeGrafter"/>
</dbReference>
<organism evidence="7 8">
    <name type="scientific">Lysinibacillus fusiformis</name>
    <dbReference type="NCBI Taxonomy" id="28031"/>
    <lineage>
        <taxon>Bacteria</taxon>
        <taxon>Bacillati</taxon>
        <taxon>Bacillota</taxon>
        <taxon>Bacilli</taxon>
        <taxon>Bacillales</taxon>
        <taxon>Bacillaceae</taxon>
        <taxon>Lysinibacillus</taxon>
    </lineage>
</organism>
<dbReference type="PRINTS" id="PR00127">
    <property type="entry name" value="CLPPROTEASEP"/>
</dbReference>
<keyword evidence="2" id="KW-0963">Cytoplasm</keyword>
<dbReference type="EMBL" id="MECQ01000001">
    <property type="protein sequence ID" value="ODV57278.1"/>
    <property type="molecule type" value="Genomic_DNA"/>
</dbReference>
<evidence type="ECO:0000256" key="1">
    <source>
        <dbReference type="ARBA" id="ARBA00007039"/>
    </source>
</evidence>
<evidence type="ECO:0000256" key="3">
    <source>
        <dbReference type="ARBA" id="ARBA00022670"/>
    </source>
</evidence>
<gene>
    <name evidence="7" type="ORF">BG258_15855</name>
</gene>
<proteinExistence type="inferred from homology"/>
<dbReference type="PANTHER" id="PTHR10381:SF70">
    <property type="entry name" value="ATP-DEPENDENT CLP PROTEASE PROTEOLYTIC SUBUNIT"/>
    <property type="match status" value="1"/>
</dbReference>
<name>A0A1E4RAA4_9BACI</name>
<dbReference type="GO" id="GO:0006515">
    <property type="term" value="P:protein quality control for misfolded or incompletely synthesized proteins"/>
    <property type="evidence" value="ECO:0007669"/>
    <property type="project" value="TreeGrafter"/>
</dbReference>
<evidence type="ECO:0000256" key="5">
    <source>
        <dbReference type="ARBA" id="ARBA00022825"/>
    </source>
</evidence>
<evidence type="ECO:0000313" key="8">
    <source>
        <dbReference type="Proteomes" id="UP000094784"/>
    </source>
</evidence>
<evidence type="ECO:0000313" key="7">
    <source>
        <dbReference type="EMBL" id="ODV57278.1"/>
    </source>
</evidence>
<evidence type="ECO:0000256" key="4">
    <source>
        <dbReference type="ARBA" id="ARBA00022801"/>
    </source>
</evidence>
<evidence type="ECO:0000256" key="6">
    <source>
        <dbReference type="RuleBase" id="RU003567"/>
    </source>
</evidence>
<dbReference type="PANTHER" id="PTHR10381">
    <property type="entry name" value="ATP-DEPENDENT CLP PROTEASE PROTEOLYTIC SUBUNIT"/>
    <property type="match status" value="1"/>
</dbReference>
<dbReference type="SUPFAM" id="SSF52096">
    <property type="entry name" value="ClpP/crotonase"/>
    <property type="match status" value="1"/>
</dbReference>
<comment type="caution">
    <text evidence="7">The sequence shown here is derived from an EMBL/GenBank/DDBJ whole genome shotgun (WGS) entry which is preliminary data.</text>
</comment>
<dbReference type="Proteomes" id="UP000094784">
    <property type="component" value="Unassembled WGS sequence"/>
</dbReference>
<sequence>MGKVNEKKTFFDIKASVDGKSADVFILGEITTWAWEEYGEMSSVIFKEKLDAVGDVSTIHLYVNSPGGSVFEGIAIANMLKRHKARVIGHVEALAASIASNIIASCDEVRMPSNSMLMIHNALNGVFGNAKELRKAADDLDRINEVQIETYMAKVSNKATEEQIRALMDEETWISAKEAYELGLCDVVEGANQAVASLTLEQLKQFKNVPKALIVEDKQQNTLSEDERNAILADSKANLTYLQSLNLI</sequence>
<keyword evidence="4" id="KW-0378">Hydrolase</keyword>
<reference evidence="7 8" key="1">
    <citation type="submission" date="2016-09" db="EMBL/GenBank/DDBJ databases">
        <title>Draft genome sequence of the soil isolate, Lysinibacillus fusiformis M5, a potential hypoxanthine producer.</title>
        <authorList>
            <person name="Gallegos-Monterrosa R."/>
            <person name="Maroti G."/>
            <person name="Balint B."/>
            <person name="Kovacs A.T."/>
        </authorList>
    </citation>
    <scope>NUCLEOTIDE SEQUENCE [LARGE SCALE GENOMIC DNA]</scope>
    <source>
        <strain evidence="7 8">M5</strain>
    </source>
</reference>
<dbReference type="AlphaFoldDB" id="A0A1E4RAA4"/>
<dbReference type="Gene3D" id="3.90.226.10">
    <property type="entry name" value="2-enoyl-CoA Hydratase, Chain A, domain 1"/>
    <property type="match status" value="1"/>
</dbReference>
<accession>A0A1E4RAA4</accession>
<comment type="similarity">
    <text evidence="1 6">Belongs to the peptidase S14 family.</text>
</comment>
<dbReference type="Pfam" id="PF00574">
    <property type="entry name" value="CLP_protease"/>
    <property type="match status" value="1"/>
</dbReference>
<dbReference type="GO" id="GO:0051117">
    <property type="term" value="F:ATPase binding"/>
    <property type="evidence" value="ECO:0007669"/>
    <property type="project" value="TreeGrafter"/>
</dbReference>
<keyword evidence="3" id="KW-0645">Protease</keyword>
<protein>
    <recommendedName>
        <fullName evidence="6">ATP-dependent Clp protease proteolytic subunit</fullName>
    </recommendedName>
</protein>
<evidence type="ECO:0000256" key="2">
    <source>
        <dbReference type="ARBA" id="ARBA00022490"/>
    </source>
</evidence>
<dbReference type="InterPro" id="IPR001907">
    <property type="entry name" value="ClpP"/>
</dbReference>
<dbReference type="InterPro" id="IPR023562">
    <property type="entry name" value="ClpP/TepA"/>
</dbReference>
<dbReference type="GO" id="GO:0004176">
    <property type="term" value="F:ATP-dependent peptidase activity"/>
    <property type="evidence" value="ECO:0007669"/>
    <property type="project" value="InterPro"/>
</dbReference>
<dbReference type="NCBIfam" id="NF045542">
    <property type="entry name" value="Clp_rel_HeadMat"/>
    <property type="match status" value="1"/>
</dbReference>
<dbReference type="InterPro" id="IPR029045">
    <property type="entry name" value="ClpP/crotonase-like_dom_sf"/>
</dbReference>
<dbReference type="CDD" id="cd07016">
    <property type="entry name" value="S14_ClpP_1"/>
    <property type="match status" value="1"/>
</dbReference>
<dbReference type="GO" id="GO:0004252">
    <property type="term" value="F:serine-type endopeptidase activity"/>
    <property type="evidence" value="ECO:0007669"/>
    <property type="project" value="InterPro"/>
</dbReference>
<keyword evidence="5" id="KW-0720">Serine protease</keyword>